<evidence type="ECO:0000313" key="8">
    <source>
        <dbReference type="WBParaSite" id="SVE_0657600.1"/>
    </source>
</evidence>
<dbReference type="GO" id="GO:0004930">
    <property type="term" value="F:G protein-coupled receptor activity"/>
    <property type="evidence" value="ECO:0007669"/>
    <property type="project" value="InterPro"/>
</dbReference>
<keyword evidence="2 5" id="KW-0812">Transmembrane</keyword>
<dbReference type="PANTHER" id="PTHR47760">
    <property type="entry name" value="G-PROTEIN COUPLED RECEPTOR B0563.6-LIKE PROTEIN-RELATED"/>
    <property type="match status" value="1"/>
</dbReference>
<reference evidence="8" key="2">
    <citation type="submission" date="2015-08" db="UniProtKB">
        <authorList>
            <consortium name="WormBaseParasite"/>
        </authorList>
    </citation>
    <scope>IDENTIFICATION</scope>
</reference>
<dbReference type="AlphaFoldDB" id="A0A0K0FCL1"/>
<feature type="transmembrane region" description="Helical" evidence="5">
    <location>
        <begin position="281"/>
        <end position="302"/>
    </location>
</feature>
<evidence type="ECO:0000259" key="6">
    <source>
        <dbReference type="PROSITE" id="PS50262"/>
    </source>
</evidence>
<keyword evidence="7" id="KW-1185">Reference proteome</keyword>
<dbReference type="WBParaSite" id="SVE_0657600.1">
    <property type="protein sequence ID" value="SVE_0657600.1"/>
    <property type="gene ID" value="SVE_0657600"/>
</dbReference>
<evidence type="ECO:0000256" key="5">
    <source>
        <dbReference type="SAM" id="Phobius"/>
    </source>
</evidence>
<evidence type="ECO:0000313" key="7">
    <source>
        <dbReference type="Proteomes" id="UP000035680"/>
    </source>
</evidence>
<dbReference type="InterPro" id="IPR000276">
    <property type="entry name" value="GPCR_Rhodpsn"/>
</dbReference>
<keyword evidence="4 5" id="KW-0472">Membrane</keyword>
<reference evidence="7" key="1">
    <citation type="submission" date="2014-07" db="EMBL/GenBank/DDBJ databases">
        <authorList>
            <person name="Martin A.A"/>
            <person name="De Silva N."/>
        </authorList>
    </citation>
    <scope>NUCLEOTIDE SEQUENCE</scope>
</reference>
<dbReference type="InterPro" id="IPR053093">
    <property type="entry name" value="GPCR-like"/>
</dbReference>
<feature type="transmembrane region" description="Helical" evidence="5">
    <location>
        <begin position="104"/>
        <end position="122"/>
    </location>
</feature>
<dbReference type="PROSITE" id="PS00237">
    <property type="entry name" value="G_PROTEIN_RECEP_F1_1"/>
    <property type="match status" value="1"/>
</dbReference>
<proteinExistence type="predicted"/>
<dbReference type="GO" id="GO:0016020">
    <property type="term" value="C:membrane"/>
    <property type="evidence" value="ECO:0007669"/>
    <property type="project" value="UniProtKB-SubCell"/>
</dbReference>
<dbReference type="InterPro" id="IPR017452">
    <property type="entry name" value="GPCR_Rhodpsn_7TM"/>
</dbReference>
<dbReference type="CDD" id="cd14978">
    <property type="entry name" value="7tmA_FMRFamide_R-like"/>
    <property type="match status" value="1"/>
</dbReference>
<feature type="transmembrane region" description="Helical" evidence="5">
    <location>
        <begin position="63"/>
        <end position="84"/>
    </location>
</feature>
<dbReference type="PROSITE" id="PS50262">
    <property type="entry name" value="G_PROTEIN_RECEP_F1_2"/>
    <property type="match status" value="1"/>
</dbReference>
<dbReference type="Gene3D" id="1.20.1070.10">
    <property type="entry name" value="Rhodopsin 7-helix transmembrane proteins"/>
    <property type="match status" value="1"/>
</dbReference>
<evidence type="ECO:0000256" key="2">
    <source>
        <dbReference type="ARBA" id="ARBA00022692"/>
    </source>
</evidence>
<evidence type="ECO:0000256" key="1">
    <source>
        <dbReference type="ARBA" id="ARBA00004370"/>
    </source>
</evidence>
<feature type="transmembrane region" description="Helical" evidence="5">
    <location>
        <begin position="143"/>
        <end position="163"/>
    </location>
</feature>
<evidence type="ECO:0000256" key="3">
    <source>
        <dbReference type="ARBA" id="ARBA00022989"/>
    </source>
</evidence>
<dbReference type="SUPFAM" id="SSF81321">
    <property type="entry name" value="Family A G protein-coupled receptor-like"/>
    <property type="match status" value="1"/>
</dbReference>
<protein>
    <submittedName>
        <fullName evidence="8">G_PROTEIN_RECEP_F1_2 domain-containing protein</fullName>
    </submittedName>
</protein>
<dbReference type="STRING" id="75913.A0A0K0FCL1"/>
<feature type="transmembrane region" description="Helical" evidence="5">
    <location>
        <begin position="202"/>
        <end position="220"/>
    </location>
</feature>
<feature type="transmembrane region" description="Helical" evidence="5">
    <location>
        <begin position="32"/>
        <end position="51"/>
    </location>
</feature>
<organism evidence="7 8">
    <name type="scientific">Strongyloides venezuelensis</name>
    <name type="common">Threadworm</name>
    <dbReference type="NCBI Taxonomy" id="75913"/>
    <lineage>
        <taxon>Eukaryota</taxon>
        <taxon>Metazoa</taxon>
        <taxon>Ecdysozoa</taxon>
        <taxon>Nematoda</taxon>
        <taxon>Chromadorea</taxon>
        <taxon>Rhabditida</taxon>
        <taxon>Tylenchina</taxon>
        <taxon>Panagrolaimomorpha</taxon>
        <taxon>Strongyloidoidea</taxon>
        <taxon>Strongyloididae</taxon>
        <taxon>Strongyloides</taxon>
    </lineage>
</organism>
<keyword evidence="3 5" id="KW-1133">Transmembrane helix</keyword>
<dbReference type="PANTHER" id="PTHR47760:SF4">
    <property type="entry name" value="G-PROTEIN COUPLED RECEPTORS FAMILY 1 PROFILE DOMAIN-CONTAINING PROTEIN"/>
    <property type="match status" value="1"/>
</dbReference>
<comment type="subcellular location">
    <subcellularLocation>
        <location evidence="1">Membrane</location>
    </subcellularLocation>
</comment>
<dbReference type="Proteomes" id="UP000035680">
    <property type="component" value="Unassembled WGS sequence"/>
</dbReference>
<feature type="domain" description="G-protein coupled receptors family 1 profile" evidence="6">
    <location>
        <begin position="43"/>
        <end position="335"/>
    </location>
</feature>
<name>A0A0K0FCL1_STRVS</name>
<accession>A0A0K0FCL1</accession>
<evidence type="ECO:0000256" key="4">
    <source>
        <dbReference type="ARBA" id="ARBA00023136"/>
    </source>
</evidence>
<sequence>MNYHSFCSNIISNETVKVYHDLEGVKITFKNSVITLCCLGIFGSILNIFTLRSPSLQTVPFMYIRSLALFDLIALSAVLVHFAIKSIKHPSVVNNFYRSHMEDVIINSFFAAGLYCAVMLSIERYSLITNPYKQRLFKPEKNAVLKILSVLLFAFLLHFPIAFQHSIKYDSMGNYIKGNNQELLCQEPHWMIFTYYKIGREFIRGGCVIVLIALNMIIAGKLKIVQRNREDLVKRSSNVGIVLCTNSSFACNNNGSVGEINKKRELSPLIKSFVERKVTTLMFAICLIYALGNLPQMAVMLLQNEQMETQYSFHVFRYIANSMEVLNHCLNFYIFCVASSEFKRAFLNHCLGIREICKKFPLCKSFFKTQCYLNSTTNIPDIVTTSPDIRIGYIKDDCKLIDESSCQLTIKSDQDNSEGIKNLIVYSKDTNFCTNNHEDTL</sequence>
<dbReference type="Pfam" id="PF00001">
    <property type="entry name" value="7tm_1"/>
    <property type="match status" value="1"/>
</dbReference>